<reference evidence="2 3" key="1">
    <citation type="submission" date="2019-03" db="EMBL/GenBank/DDBJ databases">
        <title>Freshwater and sediment microbial communities from various areas in North America, analyzing microbe dynamics in response to fracking.</title>
        <authorList>
            <person name="Lamendella R."/>
        </authorList>
    </citation>
    <scope>NUCLEOTIDE SEQUENCE [LARGE SCALE GENOMIC DNA]</scope>
    <source>
        <strain evidence="2 3">6_TX</strain>
    </source>
</reference>
<evidence type="ECO:0000313" key="3">
    <source>
        <dbReference type="Proteomes" id="UP000294489"/>
    </source>
</evidence>
<dbReference type="PANTHER" id="PTHR12110:SF48">
    <property type="entry name" value="BLL3656 PROTEIN"/>
    <property type="match status" value="1"/>
</dbReference>
<dbReference type="Pfam" id="PF01261">
    <property type="entry name" value="AP_endonuc_2"/>
    <property type="match status" value="1"/>
</dbReference>
<dbReference type="Proteomes" id="UP000294489">
    <property type="component" value="Unassembled WGS sequence"/>
</dbReference>
<dbReference type="OrthoDB" id="9072761at2"/>
<evidence type="ECO:0000313" key="2">
    <source>
        <dbReference type="EMBL" id="TDX27634.1"/>
    </source>
</evidence>
<feature type="domain" description="Xylose isomerase-like TIM barrel" evidence="1">
    <location>
        <begin position="22"/>
        <end position="246"/>
    </location>
</feature>
<dbReference type="RefSeq" id="WP_134019004.1">
    <property type="nucleotide sequence ID" value="NZ_SOEC01000013.1"/>
</dbReference>
<dbReference type="AlphaFoldDB" id="A0A4R8FMV0"/>
<dbReference type="Gene3D" id="3.20.20.150">
    <property type="entry name" value="Divalent-metal-dependent TIM barrel enzymes"/>
    <property type="match status" value="1"/>
</dbReference>
<organism evidence="2 3">
    <name type="scientific">Modicisalibacter xianhensis</name>
    <dbReference type="NCBI Taxonomy" id="442341"/>
    <lineage>
        <taxon>Bacteria</taxon>
        <taxon>Pseudomonadati</taxon>
        <taxon>Pseudomonadota</taxon>
        <taxon>Gammaproteobacteria</taxon>
        <taxon>Oceanospirillales</taxon>
        <taxon>Halomonadaceae</taxon>
        <taxon>Modicisalibacter</taxon>
    </lineage>
</organism>
<dbReference type="GO" id="GO:0016853">
    <property type="term" value="F:isomerase activity"/>
    <property type="evidence" value="ECO:0007669"/>
    <property type="project" value="UniProtKB-KW"/>
</dbReference>
<keyword evidence="2" id="KW-0413">Isomerase</keyword>
<comment type="caution">
    <text evidence="2">The sequence shown here is derived from an EMBL/GenBank/DDBJ whole genome shotgun (WGS) entry which is preliminary data.</text>
</comment>
<name>A0A4R8FMV0_9GAMM</name>
<dbReference type="PANTHER" id="PTHR12110">
    <property type="entry name" value="HYDROXYPYRUVATE ISOMERASE"/>
    <property type="match status" value="1"/>
</dbReference>
<gene>
    <name evidence="2" type="ORF">DFO67_11366</name>
</gene>
<dbReference type="InterPro" id="IPR050312">
    <property type="entry name" value="IolE/XylAMocC-like"/>
</dbReference>
<dbReference type="InterPro" id="IPR013022">
    <property type="entry name" value="Xyl_isomerase-like_TIM-brl"/>
</dbReference>
<protein>
    <submittedName>
        <fullName evidence="2">Sugar phosphate isomerase/epimerase</fullName>
    </submittedName>
</protein>
<dbReference type="InterPro" id="IPR036237">
    <property type="entry name" value="Xyl_isomerase-like_sf"/>
</dbReference>
<dbReference type="SUPFAM" id="SSF51658">
    <property type="entry name" value="Xylose isomerase-like"/>
    <property type="match status" value="1"/>
</dbReference>
<dbReference type="EMBL" id="SOEC01000013">
    <property type="protein sequence ID" value="TDX27634.1"/>
    <property type="molecule type" value="Genomic_DNA"/>
</dbReference>
<proteinExistence type="predicted"/>
<evidence type="ECO:0000259" key="1">
    <source>
        <dbReference type="Pfam" id="PF01261"/>
    </source>
</evidence>
<accession>A0A4R8FMV0</accession>
<sequence>MTTRPFSLAALTVLELSPPEMVEVAARAGYQQVGLRLIPATPEEHHFPLVADAALRRQTQKRLNDTGISVLDVEILRLKPDTRIADDFARVLEVGAELGASQVLVAGNDDDENRLTDNFAALCDLAAGFDLNPHLEFMPWTGVRDLAQARRIVAAADRPNACLLIDAFHFDRSGSRLTELTEIPAHWMRYVQLCDVLGPRPDDMDEIIRQARQERCFPGDGDIDLKGLLARLPADAPLSLEIPTQALRERGVSALERARMALEKSQRLVDSLSD</sequence>